<keyword evidence="7" id="KW-1185">Reference proteome</keyword>
<keyword evidence="5" id="KW-0812">Transmembrane</keyword>
<evidence type="ECO:0000256" key="5">
    <source>
        <dbReference type="SAM" id="Phobius"/>
    </source>
</evidence>
<keyword evidence="2" id="KW-0479">Metal-binding</keyword>
<dbReference type="RefSeq" id="WP_381520680.1">
    <property type="nucleotide sequence ID" value="NZ_JBHULN010000003.1"/>
</dbReference>
<reference evidence="7" key="1">
    <citation type="journal article" date="2019" name="Int. J. Syst. Evol. Microbiol.">
        <title>The Global Catalogue of Microorganisms (GCM) 10K type strain sequencing project: providing services to taxonomists for standard genome sequencing and annotation.</title>
        <authorList>
            <consortium name="The Broad Institute Genomics Platform"/>
            <consortium name="The Broad Institute Genome Sequencing Center for Infectious Disease"/>
            <person name="Wu L."/>
            <person name="Ma J."/>
        </authorList>
    </citation>
    <scope>NUCLEOTIDE SEQUENCE [LARGE SCALE GENOMIC DNA]</scope>
    <source>
        <strain evidence="7">KCTC 42805</strain>
    </source>
</reference>
<organism evidence="6 7">
    <name type="scientific">Spirosoma soli</name>
    <dbReference type="NCBI Taxonomy" id="1770529"/>
    <lineage>
        <taxon>Bacteria</taxon>
        <taxon>Pseudomonadati</taxon>
        <taxon>Bacteroidota</taxon>
        <taxon>Cytophagia</taxon>
        <taxon>Cytophagales</taxon>
        <taxon>Cytophagaceae</taxon>
        <taxon>Spirosoma</taxon>
    </lineage>
</organism>
<sequence>MKLTHIFGIIVIALAIGIIVATAGDASSYVTFKQATELAQDGDDKMIHVVGKVKKDAQGKIVDVFYNPAIDPNHFEFTLVDTDNRSQKVVYNSPKPQDFDRSEQIVVIGAMEGDHFQCNKILLKCPSKYQDGKLETTEHTAKTAQL</sequence>
<keyword evidence="2" id="KW-0408">Iron</keyword>
<keyword evidence="3" id="KW-0201">Cytochrome c-type biogenesis</keyword>
<dbReference type="Gene3D" id="2.40.50.140">
    <property type="entry name" value="Nucleic acid-binding proteins"/>
    <property type="match status" value="1"/>
</dbReference>
<accession>A0ABW5M0Z7</accession>
<evidence type="ECO:0000256" key="2">
    <source>
        <dbReference type="ARBA" id="ARBA00022617"/>
    </source>
</evidence>
<protein>
    <submittedName>
        <fullName evidence="6">Cytochrome c maturation protein CcmE</fullName>
    </submittedName>
</protein>
<feature type="transmembrane region" description="Helical" evidence="5">
    <location>
        <begin position="6"/>
        <end position="24"/>
    </location>
</feature>
<proteinExistence type="predicted"/>
<dbReference type="InterPro" id="IPR036127">
    <property type="entry name" value="CcmE-like_sf"/>
</dbReference>
<dbReference type="EMBL" id="JBHULN010000003">
    <property type="protein sequence ID" value="MFD2570242.1"/>
    <property type="molecule type" value="Genomic_DNA"/>
</dbReference>
<keyword evidence="4 5" id="KW-0472">Membrane</keyword>
<dbReference type="SUPFAM" id="SSF82093">
    <property type="entry name" value="Heme chaperone CcmE"/>
    <property type="match status" value="1"/>
</dbReference>
<dbReference type="Pfam" id="PF03100">
    <property type="entry name" value="CcmE"/>
    <property type="match status" value="1"/>
</dbReference>
<comment type="subcellular location">
    <subcellularLocation>
        <location evidence="1">Membrane</location>
    </subcellularLocation>
</comment>
<dbReference type="InterPro" id="IPR012340">
    <property type="entry name" value="NA-bd_OB-fold"/>
</dbReference>
<dbReference type="InterPro" id="IPR004329">
    <property type="entry name" value="CcmE"/>
</dbReference>
<evidence type="ECO:0000313" key="6">
    <source>
        <dbReference type="EMBL" id="MFD2570242.1"/>
    </source>
</evidence>
<evidence type="ECO:0000256" key="3">
    <source>
        <dbReference type="ARBA" id="ARBA00022748"/>
    </source>
</evidence>
<keyword evidence="5" id="KW-1133">Transmembrane helix</keyword>
<evidence type="ECO:0000256" key="1">
    <source>
        <dbReference type="ARBA" id="ARBA00004370"/>
    </source>
</evidence>
<gene>
    <name evidence="6" type="ORF">ACFSUS_06320</name>
</gene>
<comment type="caution">
    <text evidence="6">The sequence shown here is derived from an EMBL/GenBank/DDBJ whole genome shotgun (WGS) entry which is preliminary data.</text>
</comment>
<name>A0ABW5M0Z7_9BACT</name>
<dbReference type="Proteomes" id="UP001597469">
    <property type="component" value="Unassembled WGS sequence"/>
</dbReference>
<evidence type="ECO:0000256" key="4">
    <source>
        <dbReference type="ARBA" id="ARBA00023136"/>
    </source>
</evidence>
<keyword evidence="2" id="KW-0349">Heme</keyword>
<evidence type="ECO:0000313" key="7">
    <source>
        <dbReference type="Proteomes" id="UP001597469"/>
    </source>
</evidence>